<dbReference type="RefSeq" id="WP_218632567.1">
    <property type="nucleotide sequence ID" value="NZ_JAHVAH010000001.1"/>
</dbReference>
<accession>A0ABS6V4W3</accession>
<sequence length="141" mass="15053">MSIMLAILVLGLQDAPQSKLAYPDVSLENDPLAPLPEPEMASEPAPPPEVVRAAQCPTRKFEGEIEFVGPPSRRSPIILCADSNDPADYEKMLRSAKRQIAFNADFTVGSRSDFMAAIDAELATLAEGEGTSVEAPVAVGR</sequence>
<dbReference type="Proteomes" id="UP000698028">
    <property type="component" value="Unassembled WGS sequence"/>
</dbReference>
<organism evidence="2 3">
    <name type="scientific">Sphingomicrobium clamense</name>
    <dbReference type="NCBI Taxonomy" id="2851013"/>
    <lineage>
        <taxon>Bacteria</taxon>
        <taxon>Pseudomonadati</taxon>
        <taxon>Pseudomonadota</taxon>
        <taxon>Alphaproteobacteria</taxon>
        <taxon>Sphingomonadales</taxon>
        <taxon>Sphingomonadaceae</taxon>
        <taxon>Sphingomicrobium</taxon>
    </lineage>
</organism>
<comment type="caution">
    <text evidence="2">The sequence shown here is derived from an EMBL/GenBank/DDBJ whole genome shotgun (WGS) entry which is preliminary data.</text>
</comment>
<keyword evidence="3" id="KW-1185">Reference proteome</keyword>
<feature type="region of interest" description="Disordered" evidence="1">
    <location>
        <begin position="26"/>
        <end position="49"/>
    </location>
</feature>
<evidence type="ECO:0000313" key="3">
    <source>
        <dbReference type="Proteomes" id="UP000698028"/>
    </source>
</evidence>
<evidence type="ECO:0000313" key="2">
    <source>
        <dbReference type="EMBL" id="MBW0144588.1"/>
    </source>
</evidence>
<name>A0ABS6V4W3_9SPHN</name>
<protein>
    <submittedName>
        <fullName evidence="2">Uncharacterized protein</fullName>
    </submittedName>
</protein>
<gene>
    <name evidence="2" type="ORF">KTQ36_04675</name>
</gene>
<evidence type="ECO:0000256" key="1">
    <source>
        <dbReference type="SAM" id="MobiDB-lite"/>
    </source>
</evidence>
<proteinExistence type="predicted"/>
<reference evidence="2 3" key="1">
    <citation type="submission" date="2021-07" db="EMBL/GenBank/DDBJ databases">
        <title>The draft genome sequence of Sphingomicrobium sp. B8.</title>
        <authorList>
            <person name="Mu L."/>
        </authorList>
    </citation>
    <scope>NUCLEOTIDE SEQUENCE [LARGE SCALE GENOMIC DNA]</scope>
    <source>
        <strain evidence="2 3">B8</strain>
    </source>
</reference>
<dbReference type="EMBL" id="JAHVAH010000001">
    <property type="protein sequence ID" value="MBW0144588.1"/>
    <property type="molecule type" value="Genomic_DNA"/>
</dbReference>